<dbReference type="AlphaFoldDB" id="R7UNA1"/>
<organism evidence="1">
    <name type="scientific">Capitella teleta</name>
    <name type="common">Polychaete worm</name>
    <dbReference type="NCBI Taxonomy" id="283909"/>
    <lineage>
        <taxon>Eukaryota</taxon>
        <taxon>Metazoa</taxon>
        <taxon>Spiralia</taxon>
        <taxon>Lophotrochozoa</taxon>
        <taxon>Annelida</taxon>
        <taxon>Polychaeta</taxon>
        <taxon>Sedentaria</taxon>
        <taxon>Scolecida</taxon>
        <taxon>Capitellidae</taxon>
        <taxon>Capitella</taxon>
    </lineage>
</organism>
<protein>
    <submittedName>
        <fullName evidence="1 2">Uncharacterized protein</fullName>
    </submittedName>
</protein>
<evidence type="ECO:0000313" key="3">
    <source>
        <dbReference type="Proteomes" id="UP000014760"/>
    </source>
</evidence>
<name>R7UNA1_CAPTE</name>
<evidence type="ECO:0000313" key="1">
    <source>
        <dbReference type="EMBL" id="ELU07700.1"/>
    </source>
</evidence>
<dbReference type="Proteomes" id="UP000014760">
    <property type="component" value="Unassembled WGS sequence"/>
</dbReference>
<reference evidence="2" key="3">
    <citation type="submission" date="2015-06" db="UniProtKB">
        <authorList>
            <consortium name="EnsemblMetazoa"/>
        </authorList>
    </citation>
    <scope>IDENTIFICATION</scope>
</reference>
<proteinExistence type="predicted"/>
<accession>R7UNA1</accession>
<evidence type="ECO:0000313" key="2">
    <source>
        <dbReference type="EnsemblMetazoa" id="CapteP213013"/>
    </source>
</evidence>
<dbReference type="HOGENOM" id="CLU_1691119_0_0_1"/>
<reference evidence="1 3" key="2">
    <citation type="journal article" date="2013" name="Nature">
        <title>Insights into bilaterian evolution from three spiralian genomes.</title>
        <authorList>
            <person name="Simakov O."/>
            <person name="Marletaz F."/>
            <person name="Cho S.J."/>
            <person name="Edsinger-Gonzales E."/>
            <person name="Havlak P."/>
            <person name="Hellsten U."/>
            <person name="Kuo D.H."/>
            <person name="Larsson T."/>
            <person name="Lv J."/>
            <person name="Arendt D."/>
            <person name="Savage R."/>
            <person name="Osoegawa K."/>
            <person name="de Jong P."/>
            <person name="Grimwood J."/>
            <person name="Chapman J.A."/>
            <person name="Shapiro H."/>
            <person name="Aerts A."/>
            <person name="Otillar R.P."/>
            <person name="Terry A.Y."/>
            <person name="Boore J.L."/>
            <person name="Grigoriev I.V."/>
            <person name="Lindberg D.R."/>
            <person name="Seaver E.C."/>
            <person name="Weisblat D.A."/>
            <person name="Putnam N.H."/>
            <person name="Rokhsar D.S."/>
        </authorList>
    </citation>
    <scope>NUCLEOTIDE SEQUENCE</scope>
    <source>
        <strain evidence="1 3">I ESC-2004</strain>
    </source>
</reference>
<dbReference type="EnsemblMetazoa" id="CapteT213013">
    <property type="protein sequence ID" value="CapteP213013"/>
    <property type="gene ID" value="CapteG213013"/>
</dbReference>
<reference evidence="3" key="1">
    <citation type="submission" date="2012-12" db="EMBL/GenBank/DDBJ databases">
        <authorList>
            <person name="Hellsten U."/>
            <person name="Grimwood J."/>
            <person name="Chapman J.A."/>
            <person name="Shapiro H."/>
            <person name="Aerts A."/>
            <person name="Otillar R.P."/>
            <person name="Terry A.Y."/>
            <person name="Boore J.L."/>
            <person name="Simakov O."/>
            <person name="Marletaz F."/>
            <person name="Cho S.-J."/>
            <person name="Edsinger-Gonzales E."/>
            <person name="Havlak P."/>
            <person name="Kuo D.-H."/>
            <person name="Larsson T."/>
            <person name="Lv J."/>
            <person name="Arendt D."/>
            <person name="Savage R."/>
            <person name="Osoegawa K."/>
            <person name="de Jong P."/>
            <person name="Lindberg D.R."/>
            <person name="Seaver E.C."/>
            <person name="Weisblat D.A."/>
            <person name="Putnam N.H."/>
            <person name="Grigoriev I.V."/>
            <person name="Rokhsar D.S."/>
        </authorList>
    </citation>
    <scope>NUCLEOTIDE SEQUENCE</scope>
    <source>
        <strain evidence="3">I ESC-2004</strain>
    </source>
</reference>
<sequence>MAPSKQRTLAASLLPSDVWPKSSELTSESTKTVSLTDVIGDFASVTEAVLLVATCKKKFTIGDEERGYWYGVYYCPEWKENKGVKRINLTFATKDYLTTEKGAVPFFCTYKELQTKKKKTFFKMDAQAIDKKDEAFMAKLRECVPESKWKIYERDHVEFDPEED</sequence>
<keyword evidence="3" id="KW-1185">Reference proteome</keyword>
<gene>
    <name evidence="1" type="ORF">CAPTEDRAFT_213013</name>
</gene>
<dbReference type="EMBL" id="AMQN01042802">
    <property type="status" value="NOT_ANNOTATED_CDS"/>
    <property type="molecule type" value="Genomic_DNA"/>
</dbReference>
<dbReference type="EMBL" id="KB299651">
    <property type="protein sequence ID" value="ELU07700.1"/>
    <property type="molecule type" value="Genomic_DNA"/>
</dbReference>